<feature type="non-terminal residue" evidence="2">
    <location>
        <position position="1"/>
    </location>
</feature>
<keyword evidence="1" id="KW-0732">Signal</keyword>
<evidence type="ECO:0000313" key="2">
    <source>
        <dbReference type="EMBL" id="KAL0189441.1"/>
    </source>
</evidence>
<proteinExistence type="predicted"/>
<gene>
    <name evidence="2" type="ORF">M9458_016540</name>
</gene>
<keyword evidence="3" id="KW-1185">Reference proteome</keyword>
<dbReference type="AlphaFoldDB" id="A0ABD0QTC0"/>
<accession>A0ABD0QTC0</accession>
<organism evidence="2 3">
    <name type="scientific">Cirrhinus mrigala</name>
    <name type="common">Mrigala</name>
    <dbReference type="NCBI Taxonomy" id="683832"/>
    <lineage>
        <taxon>Eukaryota</taxon>
        <taxon>Metazoa</taxon>
        <taxon>Chordata</taxon>
        <taxon>Craniata</taxon>
        <taxon>Vertebrata</taxon>
        <taxon>Euteleostomi</taxon>
        <taxon>Actinopterygii</taxon>
        <taxon>Neopterygii</taxon>
        <taxon>Teleostei</taxon>
        <taxon>Ostariophysi</taxon>
        <taxon>Cypriniformes</taxon>
        <taxon>Cyprinidae</taxon>
        <taxon>Labeoninae</taxon>
        <taxon>Labeonini</taxon>
        <taxon>Cirrhinus</taxon>
    </lineage>
</organism>
<comment type="caution">
    <text evidence="2">The sequence shown here is derived from an EMBL/GenBank/DDBJ whole genome shotgun (WGS) entry which is preliminary data.</text>
</comment>
<feature type="chain" id="PRO_5044883451" evidence="1">
    <location>
        <begin position="25"/>
        <end position="52"/>
    </location>
</feature>
<protein>
    <submittedName>
        <fullName evidence="2">Uncharacterized protein</fullName>
    </submittedName>
</protein>
<dbReference type="EMBL" id="JAMKFB020000007">
    <property type="protein sequence ID" value="KAL0189441.1"/>
    <property type="molecule type" value="Genomic_DNA"/>
</dbReference>
<feature type="signal peptide" evidence="1">
    <location>
        <begin position="1"/>
        <end position="24"/>
    </location>
</feature>
<name>A0ABD0QTC0_CIRMR</name>
<evidence type="ECO:0000256" key="1">
    <source>
        <dbReference type="SAM" id="SignalP"/>
    </source>
</evidence>
<evidence type="ECO:0000313" key="3">
    <source>
        <dbReference type="Proteomes" id="UP001529510"/>
    </source>
</evidence>
<feature type="non-terminal residue" evidence="2">
    <location>
        <position position="52"/>
    </location>
</feature>
<reference evidence="2 3" key="1">
    <citation type="submission" date="2024-05" db="EMBL/GenBank/DDBJ databases">
        <title>Genome sequencing and assembly of Indian major carp, Cirrhinus mrigala (Hamilton, 1822).</title>
        <authorList>
            <person name="Mohindra V."/>
            <person name="Chowdhury L.M."/>
            <person name="Lal K."/>
            <person name="Jena J.K."/>
        </authorList>
    </citation>
    <scope>NUCLEOTIDE SEQUENCE [LARGE SCALE GENOMIC DNA]</scope>
    <source>
        <strain evidence="2">CM1030</strain>
        <tissue evidence="2">Blood</tissue>
    </source>
</reference>
<dbReference type="Proteomes" id="UP001529510">
    <property type="component" value="Unassembled WGS sequence"/>
</dbReference>
<sequence length="52" mass="5793">YLILGLIVLVVVMESFWELQQVQAILRFFAGPRQSELKGVGLDELVLSGDMA</sequence>